<reference evidence="4" key="1">
    <citation type="submission" date="2020-09" db="EMBL/GenBank/DDBJ databases">
        <title>New species isolated from human feces.</title>
        <authorList>
            <person name="Kitahara M."/>
            <person name="Shigeno Y."/>
            <person name="Shime M."/>
            <person name="Matsumoto Y."/>
            <person name="Nakamura S."/>
            <person name="Motooka D."/>
            <person name="Fukuoka S."/>
            <person name="Nishikawa H."/>
            <person name="Benno Y."/>
        </authorList>
    </citation>
    <scope>NUCLEOTIDE SEQUENCE</scope>
    <source>
        <strain evidence="4">MM35</strain>
        <plasmid evidence="4">pMM35_01</plasmid>
    </source>
</reference>
<keyword evidence="2" id="KW-0963">Cytoplasm</keyword>
<organism evidence="4 5">
    <name type="scientific">Vescimonas fastidiosa</name>
    <dbReference type="NCBI Taxonomy" id="2714353"/>
    <lineage>
        <taxon>Bacteria</taxon>
        <taxon>Bacillati</taxon>
        <taxon>Bacillota</taxon>
        <taxon>Clostridia</taxon>
        <taxon>Eubacteriales</taxon>
        <taxon>Oscillospiraceae</taxon>
        <taxon>Vescimonas</taxon>
    </lineage>
</organism>
<dbReference type="GO" id="GO:0043590">
    <property type="term" value="C:bacterial nucleoid"/>
    <property type="evidence" value="ECO:0007669"/>
    <property type="project" value="UniProtKB-UniRule"/>
</dbReference>
<accession>A0A810Q0M2</accession>
<keyword evidence="4" id="KW-0614">Plasmid</keyword>
<gene>
    <name evidence="4" type="ORF">MM35RIKEN_21870</name>
</gene>
<dbReference type="InterPro" id="IPR004401">
    <property type="entry name" value="YbaB/EbfC"/>
</dbReference>
<comment type="subunit">
    <text evidence="2">Homodimer.</text>
</comment>
<name>A0A810Q0M2_9FIRM</name>
<dbReference type="HAMAP" id="MF_00274">
    <property type="entry name" value="DNA_YbaB_EbfC"/>
    <property type="match status" value="1"/>
</dbReference>
<sequence length="121" mass="12965">MAKGYSARGGFTGGAGMMRQQQQMQQKIMKMQQEMEKAQADVESAFFSATAGGGVVKATVSGKRQLTELTIQPEAVDPEDVEMLQDLVISAVNEAMRQAEDALENSMQSLTGGLNFPGFGL</sequence>
<dbReference type="PANTHER" id="PTHR33449">
    <property type="entry name" value="NUCLEOID-ASSOCIATED PROTEIN YBAB"/>
    <property type="match status" value="1"/>
</dbReference>
<dbReference type="SUPFAM" id="SSF82607">
    <property type="entry name" value="YbaB-like"/>
    <property type="match status" value="1"/>
</dbReference>
<proteinExistence type="inferred from homology"/>
<dbReference type="Gene3D" id="3.30.1310.10">
    <property type="entry name" value="Nucleoid-associated protein YbaB-like domain"/>
    <property type="match status" value="1"/>
</dbReference>
<dbReference type="PIRSF" id="PIRSF004555">
    <property type="entry name" value="UCP004555"/>
    <property type="match status" value="1"/>
</dbReference>
<dbReference type="KEGG" id="vfa:MM35RIKEN_21870"/>
<dbReference type="InterPro" id="IPR036894">
    <property type="entry name" value="YbaB-like_sf"/>
</dbReference>
<dbReference type="EMBL" id="AP023416">
    <property type="protein sequence ID" value="BCK79995.1"/>
    <property type="molecule type" value="Genomic_DNA"/>
</dbReference>
<dbReference type="AlphaFoldDB" id="A0A810Q0M2"/>
<comment type="function">
    <text evidence="2">Binds to DNA and alters its conformation. May be involved in regulation of gene expression, nucleoid organization and DNA protection.</text>
</comment>
<comment type="similarity">
    <text evidence="2">Belongs to the YbaB/EbfC family.</text>
</comment>
<dbReference type="NCBIfam" id="TIGR00103">
    <property type="entry name" value="DNA_YbaB_EbfC"/>
    <property type="match status" value="1"/>
</dbReference>
<feature type="region of interest" description="Disordered" evidence="3">
    <location>
        <begin position="1"/>
        <end position="27"/>
    </location>
</feature>
<evidence type="ECO:0000256" key="3">
    <source>
        <dbReference type="SAM" id="MobiDB-lite"/>
    </source>
</evidence>
<evidence type="ECO:0000256" key="2">
    <source>
        <dbReference type="HAMAP-Rule" id="MF_00274"/>
    </source>
</evidence>
<dbReference type="PANTHER" id="PTHR33449:SF1">
    <property type="entry name" value="NUCLEOID-ASSOCIATED PROTEIN YBAB"/>
    <property type="match status" value="1"/>
</dbReference>
<protein>
    <recommendedName>
        <fullName evidence="2">Nucleoid-associated protein MM35RIKEN_21870</fullName>
    </recommendedName>
</protein>
<dbReference type="Proteomes" id="UP000681343">
    <property type="component" value="Plasmid pMM35_01"/>
</dbReference>
<dbReference type="RefSeq" id="WP_212821810.1">
    <property type="nucleotide sequence ID" value="NZ_AP023416.1"/>
</dbReference>
<comment type="subcellular location">
    <subcellularLocation>
        <location evidence="2">Cytoplasm</location>
        <location evidence="2">Nucleoid</location>
    </subcellularLocation>
</comment>
<dbReference type="GO" id="GO:0005829">
    <property type="term" value="C:cytosol"/>
    <property type="evidence" value="ECO:0007669"/>
    <property type="project" value="TreeGrafter"/>
</dbReference>
<dbReference type="GO" id="GO:0003677">
    <property type="term" value="F:DNA binding"/>
    <property type="evidence" value="ECO:0007669"/>
    <property type="project" value="UniProtKB-UniRule"/>
</dbReference>
<geneLocation type="plasmid" evidence="4 5">
    <name>pMM35_01</name>
</geneLocation>
<keyword evidence="1 2" id="KW-0238">DNA-binding</keyword>
<dbReference type="Pfam" id="PF02575">
    <property type="entry name" value="YbaB_DNA_bd"/>
    <property type="match status" value="1"/>
</dbReference>
<evidence type="ECO:0000313" key="4">
    <source>
        <dbReference type="EMBL" id="BCK79995.1"/>
    </source>
</evidence>
<evidence type="ECO:0000256" key="1">
    <source>
        <dbReference type="ARBA" id="ARBA00023125"/>
    </source>
</evidence>
<feature type="compositionally biased region" description="Low complexity" evidence="3">
    <location>
        <begin position="17"/>
        <end position="27"/>
    </location>
</feature>
<keyword evidence="5" id="KW-1185">Reference proteome</keyword>
<evidence type="ECO:0000313" key="5">
    <source>
        <dbReference type="Proteomes" id="UP000681343"/>
    </source>
</evidence>